<name>A0ABM5JSC9_DIAVI</name>
<dbReference type="EnsemblMetazoa" id="XM_050644891.1">
    <property type="protein sequence ID" value="XP_050500848.1"/>
    <property type="gene ID" value="LOC126880826"/>
</dbReference>
<dbReference type="Proteomes" id="UP001652700">
    <property type="component" value="Unplaced"/>
</dbReference>
<protein>
    <recommendedName>
        <fullName evidence="1">Tc1-like transposase DDE domain-containing protein</fullName>
    </recommendedName>
</protein>
<accession>A0ABM5JSC9</accession>
<dbReference type="PANTHER" id="PTHR33939">
    <property type="entry name" value="PROTEIN CBG22215"/>
    <property type="match status" value="1"/>
</dbReference>
<proteinExistence type="predicted"/>
<dbReference type="RefSeq" id="XP_050500848.1">
    <property type="nucleotide sequence ID" value="XM_050644891.1"/>
</dbReference>
<dbReference type="InterPro" id="IPR038717">
    <property type="entry name" value="Tc1-like_DDE_dom"/>
</dbReference>
<evidence type="ECO:0000313" key="3">
    <source>
        <dbReference type="Proteomes" id="UP001652700"/>
    </source>
</evidence>
<dbReference type="Gene3D" id="3.30.420.10">
    <property type="entry name" value="Ribonuclease H-like superfamily/Ribonuclease H"/>
    <property type="match status" value="1"/>
</dbReference>
<dbReference type="InterPro" id="IPR036397">
    <property type="entry name" value="RNaseH_sf"/>
</dbReference>
<dbReference type="GeneID" id="126880826"/>
<evidence type="ECO:0000313" key="2">
    <source>
        <dbReference type="EnsemblMetazoa" id="XP_050500848.1"/>
    </source>
</evidence>
<feature type="domain" description="Tc1-like transposase DDE" evidence="1">
    <location>
        <begin position="250"/>
        <end position="374"/>
    </location>
</feature>
<evidence type="ECO:0000259" key="1">
    <source>
        <dbReference type="Pfam" id="PF13358"/>
    </source>
</evidence>
<keyword evidence="3" id="KW-1185">Reference proteome</keyword>
<reference evidence="2" key="1">
    <citation type="submission" date="2025-05" db="UniProtKB">
        <authorList>
            <consortium name="EnsemblMetazoa"/>
        </authorList>
    </citation>
    <scope>IDENTIFICATION</scope>
</reference>
<organism evidence="2 3">
    <name type="scientific">Diabrotica virgifera virgifera</name>
    <name type="common">western corn rootworm</name>
    <dbReference type="NCBI Taxonomy" id="50390"/>
    <lineage>
        <taxon>Eukaryota</taxon>
        <taxon>Metazoa</taxon>
        <taxon>Ecdysozoa</taxon>
        <taxon>Arthropoda</taxon>
        <taxon>Hexapoda</taxon>
        <taxon>Insecta</taxon>
        <taxon>Pterygota</taxon>
        <taxon>Neoptera</taxon>
        <taxon>Endopterygota</taxon>
        <taxon>Coleoptera</taxon>
        <taxon>Polyphaga</taxon>
        <taxon>Cucujiformia</taxon>
        <taxon>Chrysomeloidea</taxon>
        <taxon>Chrysomelidae</taxon>
        <taxon>Galerucinae</taxon>
        <taxon>Diabroticina</taxon>
        <taxon>Diabroticites</taxon>
        <taxon>Diabrotica</taxon>
    </lineage>
</organism>
<dbReference type="PANTHER" id="PTHR33939:SF1">
    <property type="entry name" value="DUF4371 DOMAIN-CONTAINING PROTEIN"/>
    <property type="match status" value="1"/>
</dbReference>
<dbReference type="Pfam" id="PF13358">
    <property type="entry name" value="DDE_3"/>
    <property type="match status" value="1"/>
</dbReference>
<sequence length="429" mass="50192">MDSQLVSLVPPPNALMSTDAVKLQGNETAQILIRNAYHFFSLNHLPNENPVELTSKCLQISISSVRRFKDGPHTGTHSFKHTINRKRKLTRDLDDSVKNRIRSEIYRMYEQKLPLTISSLLTVLREKFIYEGGKTSFFHILKEIGFSYKRDNPQKHFMEASHVVEMRHNFLRMYHENDQKGANKMPLIFFDETWIFSSGSVRRSWQDGTNEGIRKRTGDGMRYIILHAGSENGFIDGSSLIFKSGSKTGDYHGEMDGDIFESWLEKDILPRLQEPSMIVLDNASYHSRQINKWPTQSWKKDELVEWLRSKGIVFPLNSTKTILLDIIKALPRPPKHYAVDQLINKAGHEVLRLPPYHCHFNAIEMVWSQTKRFYDQHILANKNVLEVWETALNNVTKDQWKNYVRHTHNVIMESYKKEKRLSYQLKYNL</sequence>